<dbReference type="Proteomes" id="UP001204151">
    <property type="component" value="Unassembled WGS sequence"/>
</dbReference>
<accession>A0ABT1ZXC4</accession>
<organism evidence="3 4">
    <name type="scientific">Massilia pinisoli</name>
    <dbReference type="NCBI Taxonomy" id="1772194"/>
    <lineage>
        <taxon>Bacteria</taxon>
        <taxon>Pseudomonadati</taxon>
        <taxon>Pseudomonadota</taxon>
        <taxon>Betaproteobacteria</taxon>
        <taxon>Burkholderiales</taxon>
        <taxon>Oxalobacteraceae</taxon>
        <taxon>Telluria group</taxon>
        <taxon>Massilia</taxon>
    </lineage>
</organism>
<dbReference type="EMBL" id="JANUGW010000022">
    <property type="protein sequence ID" value="MCS0584580.1"/>
    <property type="molecule type" value="Genomic_DNA"/>
</dbReference>
<feature type="signal peptide" evidence="2">
    <location>
        <begin position="1"/>
        <end position="26"/>
    </location>
</feature>
<feature type="region of interest" description="Disordered" evidence="1">
    <location>
        <begin position="250"/>
        <end position="277"/>
    </location>
</feature>
<name>A0ABT1ZXC4_9BURK</name>
<proteinExistence type="predicted"/>
<dbReference type="PROSITE" id="PS51318">
    <property type="entry name" value="TAT"/>
    <property type="match status" value="1"/>
</dbReference>
<evidence type="ECO:0000313" key="4">
    <source>
        <dbReference type="Proteomes" id="UP001204151"/>
    </source>
</evidence>
<evidence type="ECO:0000313" key="3">
    <source>
        <dbReference type="EMBL" id="MCS0584580.1"/>
    </source>
</evidence>
<dbReference type="InterPro" id="IPR006311">
    <property type="entry name" value="TAT_signal"/>
</dbReference>
<dbReference type="Pfam" id="PF13618">
    <property type="entry name" value="Gluconate_2-dh3"/>
    <property type="match status" value="1"/>
</dbReference>
<dbReference type="InterPro" id="IPR027056">
    <property type="entry name" value="Gluconate_2DH_su3"/>
</dbReference>
<evidence type="ECO:0000256" key="2">
    <source>
        <dbReference type="SAM" id="SignalP"/>
    </source>
</evidence>
<comment type="caution">
    <text evidence="3">The sequence shown here is derived from an EMBL/GenBank/DDBJ whole genome shotgun (WGS) entry which is preliminary data.</text>
</comment>
<feature type="chain" id="PRO_5047097079" evidence="2">
    <location>
        <begin position="27"/>
        <end position="277"/>
    </location>
</feature>
<dbReference type="RefSeq" id="WP_258819128.1">
    <property type="nucleotide sequence ID" value="NZ_JANUGW010000022.1"/>
</dbReference>
<keyword evidence="2" id="KW-0732">Signal</keyword>
<sequence length="277" mass="29632">MEKLTRRTFFKAAGATAAVAAAKAHALAPDEATHAHGAAATPAPGTPTQPAYLFLRPDEARFVEAAVARLIPLDGNGPGALEAGVPNYIDRQLGGAWGAGERLYRSGPWQAGLPGQGYQLPFTPAELFRNAMRAVVDDVHKRLDTTFDKLSGADQDAYLEALQTGNRDLNGVPAHTFFESLLALTIEGYFADPIYGGNKDMVSWKMIGFPGAYASFYHLVDQHGILFTRPPMSMGEDNRRMVHIQPVSAQPKAVGPNPVAGTPEVPRGAVTKKKGGR</sequence>
<gene>
    <name evidence="3" type="ORF">NX784_23625</name>
</gene>
<reference evidence="3 4" key="1">
    <citation type="submission" date="2022-08" db="EMBL/GenBank/DDBJ databases">
        <title>Reclassification of Massilia species as members of the genera Telluria, Duganella, Pseudoduganella, Mokoshia gen. nov. and Zemynaea gen. nov. using orthogonal and non-orthogonal genome-based approaches.</title>
        <authorList>
            <person name="Bowman J.P."/>
        </authorList>
    </citation>
    <scope>NUCLEOTIDE SEQUENCE [LARGE SCALE GENOMIC DNA]</scope>
    <source>
        <strain evidence="3 4">JCM 31316</strain>
    </source>
</reference>
<keyword evidence="4" id="KW-1185">Reference proteome</keyword>
<protein>
    <submittedName>
        <fullName evidence="3">Gluconate 2-dehydrogenase subunit 3 family protein</fullName>
    </submittedName>
</protein>
<evidence type="ECO:0000256" key="1">
    <source>
        <dbReference type="SAM" id="MobiDB-lite"/>
    </source>
</evidence>